<evidence type="ECO:0000256" key="3">
    <source>
        <dbReference type="ARBA" id="ARBA00022723"/>
    </source>
</evidence>
<dbReference type="PANTHER" id="PTHR19136">
    <property type="entry name" value="MOLYBDENUM COFACTOR GUANYLYLTRANSFERASE"/>
    <property type="match status" value="1"/>
</dbReference>
<feature type="binding site" evidence="8">
    <location>
        <position position="105"/>
    </location>
    <ligand>
        <name>Mg(2+)</name>
        <dbReference type="ChEBI" id="CHEBI:18420"/>
    </ligand>
</feature>
<evidence type="ECO:0000256" key="6">
    <source>
        <dbReference type="ARBA" id="ARBA00023134"/>
    </source>
</evidence>
<dbReference type="GO" id="GO:0005525">
    <property type="term" value="F:GTP binding"/>
    <property type="evidence" value="ECO:0007669"/>
    <property type="project" value="UniProtKB-UniRule"/>
</dbReference>
<comment type="caution">
    <text evidence="8">Lacks conserved residue(s) required for the propagation of feature annotation.</text>
</comment>
<comment type="subcellular location">
    <subcellularLocation>
        <location evidence="8">Cytoplasm</location>
    </subcellularLocation>
</comment>
<keyword evidence="11" id="KW-1185">Reference proteome</keyword>
<comment type="function">
    <text evidence="8">Transfers a GMP moiety from GTP to Mo-molybdopterin (Mo-MPT) cofactor (Moco or molybdenum cofactor) to form Mo-molybdopterin guanine dinucleotide (Mo-MGD) cofactor.</text>
</comment>
<proteinExistence type="inferred from homology"/>
<dbReference type="InterPro" id="IPR029044">
    <property type="entry name" value="Nucleotide-diphossugar_trans"/>
</dbReference>
<reference evidence="10 11" key="1">
    <citation type="submission" date="2015-04" db="EMBL/GenBank/DDBJ databases">
        <title>Whole genome shotgun sequence of Flavihumibacter petaseus NBRC 106054.</title>
        <authorList>
            <person name="Miyazawa S."/>
            <person name="Hosoyama A."/>
            <person name="Hashimoto M."/>
            <person name="Noguchi M."/>
            <person name="Tsuchikane K."/>
            <person name="Ohji S."/>
            <person name="Yamazoe A."/>
            <person name="Ichikawa N."/>
            <person name="Kimura A."/>
            <person name="Fujita N."/>
        </authorList>
    </citation>
    <scope>NUCLEOTIDE SEQUENCE [LARGE SCALE GENOMIC DNA]</scope>
    <source>
        <strain evidence="10 11">NBRC 106054</strain>
    </source>
</reference>
<evidence type="ECO:0000256" key="5">
    <source>
        <dbReference type="ARBA" id="ARBA00022842"/>
    </source>
</evidence>
<dbReference type="EC" id="2.7.7.77" evidence="8"/>
<dbReference type="GO" id="GO:0006777">
    <property type="term" value="P:Mo-molybdopterin cofactor biosynthetic process"/>
    <property type="evidence" value="ECO:0007669"/>
    <property type="project" value="UniProtKB-KW"/>
</dbReference>
<feature type="domain" description="MobA-like NTP transferase" evidence="9">
    <location>
        <begin position="10"/>
        <end position="174"/>
    </location>
</feature>
<dbReference type="HAMAP" id="MF_00316">
    <property type="entry name" value="MobA"/>
    <property type="match status" value="1"/>
</dbReference>
<comment type="caution">
    <text evidence="10">The sequence shown here is derived from an EMBL/GenBank/DDBJ whole genome shotgun (WGS) entry which is preliminary data.</text>
</comment>
<sequence>MPNENAPLYGLVLCGGESTRMKQEKGLLVTGGKTWALRTADLLAPFVRNVWLSIRNNQEEEYRVVIPEASFIADEDHPQLFGPLTGLISANRQFPGADWLVLACDLPALTSRTLQQLPEALRQNPGYDAYAFFHPQSGQFEPLVAIYCQSFLHKVCELLKTSAEPAPGLQKLLRLHKTFSLPVDTELLQELTNANDPQTARPWL</sequence>
<dbReference type="PANTHER" id="PTHR19136:SF81">
    <property type="entry name" value="MOLYBDENUM COFACTOR GUANYLYLTRANSFERASE"/>
    <property type="match status" value="1"/>
</dbReference>
<feature type="binding site" evidence="8">
    <location>
        <position position="25"/>
    </location>
    <ligand>
        <name>GTP</name>
        <dbReference type="ChEBI" id="CHEBI:37565"/>
    </ligand>
</feature>
<accession>A0A0E9N542</accession>
<dbReference type="GO" id="GO:0046872">
    <property type="term" value="F:metal ion binding"/>
    <property type="evidence" value="ECO:0007669"/>
    <property type="project" value="UniProtKB-KW"/>
</dbReference>
<name>A0A0E9N542_9BACT</name>
<dbReference type="RefSeq" id="WP_072054024.1">
    <property type="nucleotide sequence ID" value="NZ_BBWV01000004.1"/>
</dbReference>
<protein>
    <recommendedName>
        <fullName evidence="8">Probable molybdenum cofactor guanylyltransferase</fullName>
        <shortName evidence="8">MoCo guanylyltransferase</shortName>
        <ecNumber evidence="8">2.7.7.77</ecNumber>
    </recommendedName>
    <alternativeName>
        <fullName evidence="8">GTP:molybdopterin guanylyltransferase</fullName>
    </alternativeName>
    <alternativeName>
        <fullName evidence="8">Mo-MPT guanylyltransferase</fullName>
    </alternativeName>
    <alternativeName>
        <fullName evidence="8">Molybdopterin guanylyltransferase</fullName>
    </alternativeName>
    <alternativeName>
        <fullName evidence="8">Molybdopterin-guanine dinucleotide synthase</fullName>
        <shortName evidence="8">MGD synthase</shortName>
    </alternativeName>
</protein>
<dbReference type="Pfam" id="PF12804">
    <property type="entry name" value="NTP_transf_3"/>
    <property type="match status" value="1"/>
</dbReference>
<keyword evidence="2 8" id="KW-0808">Transferase</keyword>
<dbReference type="InterPro" id="IPR025877">
    <property type="entry name" value="MobA-like_NTP_Trfase"/>
</dbReference>
<dbReference type="Gene3D" id="3.90.550.10">
    <property type="entry name" value="Spore Coat Polysaccharide Biosynthesis Protein SpsA, Chain A"/>
    <property type="match status" value="1"/>
</dbReference>
<dbReference type="STRING" id="1220578.FPE01S_04_00640"/>
<comment type="catalytic activity">
    <reaction evidence="8">
        <text>Mo-molybdopterin + GTP + H(+) = Mo-molybdopterin guanine dinucleotide + diphosphate</text>
        <dbReference type="Rhea" id="RHEA:34243"/>
        <dbReference type="ChEBI" id="CHEBI:15378"/>
        <dbReference type="ChEBI" id="CHEBI:33019"/>
        <dbReference type="ChEBI" id="CHEBI:37565"/>
        <dbReference type="ChEBI" id="CHEBI:71302"/>
        <dbReference type="ChEBI" id="CHEBI:71310"/>
        <dbReference type="EC" id="2.7.7.77"/>
    </reaction>
</comment>
<dbReference type="OrthoDB" id="9788394at2"/>
<comment type="domain">
    <text evidence="8">The N-terminal domain determines nucleotide recognition and specific binding, while the C-terminal domain determines the specific binding to the target protein.</text>
</comment>
<dbReference type="SUPFAM" id="SSF53448">
    <property type="entry name" value="Nucleotide-diphospho-sugar transferases"/>
    <property type="match status" value="1"/>
</dbReference>
<evidence type="ECO:0000256" key="2">
    <source>
        <dbReference type="ARBA" id="ARBA00022679"/>
    </source>
</evidence>
<keyword evidence="1 8" id="KW-0963">Cytoplasm</keyword>
<organism evidence="10 11">
    <name type="scientific">Flavihumibacter petaseus NBRC 106054</name>
    <dbReference type="NCBI Taxonomy" id="1220578"/>
    <lineage>
        <taxon>Bacteria</taxon>
        <taxon>Pseudomonadati</taxon>
        <taxon>Bacteroidota</taxon>
        <taxon>Chitinophagia</taxon>
        <taxon>Chitinophagales</taxon>
        <taxon>Chitinophagaceae</taxon>
        <taxon>Flavihumibacter</taxon>
    </lineage>
</organism>
<keyword evidence="5 8" id="KW-0460">Magnesium</keyword>
<comment type="similarity">
    <text evidence="8">Belongs to the MobA family.</text>
</comment>
<keyword evidence="4 8" id="KW-0547">Nucleotide-binding</keyword>
<evidence type="ECO:0000256" key="4">
    <source>
        <dbReference type="ARBA" id="ARBA00022741"/>
    </source>
</evidence>
<evidence type="ECO:0000313" key="11">
    <source>
        <dbReference type="Proteomes" id="UP000033121"/>
    </source>
</evidence>
<feature type="binding site" evidence="8">
    <location>
        <position position="74"/>
    </location>
    <ligand>
        <name>GTP</name>
        <dbReference type="ChEBI" id="CHEBI:37565"/>
    </ligand>
</feature>
<evidence type="ECO:0000259" key="9">
    <source>
        <dbReference type="Pfam" id="PF12804"/>
    </source>
</evidence>
<gene>
    <name evidence="8 10" type="primary">mobA</name>
    <name evidence="10" type="ORF">FPE01S_04_00640</name>
</gene>
<dbReference type="InterPro" id="IPR013482">
    <property type="entry name" value="Molybde_CF_guanTrfase"/>
</dbReference>
<keyword evidence="3 8" id="KW-0479">Metal-binding</keyword>
<keyword evidence="10" id="KW-0548">Nucleotidyltransferase</keyword>
<evidence type="ECO:0000313" key="10">
    <source>
        <dbReference type="EMBL" id="GAO44821.1"/>
    </source>
</evidence>
<comment type="cofactor">
    <cofactor evidence="8">
        <name>Mg(2+)</name>
        <dbReference type="ChEBI" id="CHEBI:18420"/>
    </cofactor>
</comment>
<feature type="binding site" evidence="8">
    <location>
        <position position="105"/>
    </location>
    <ligand>
        <name>GTP</name>
        <dbReference type="ChEBI" id="CHEBI:37565"/>
    </ligand>
</feature>
<dbReference type="EMBL" id="BBWV01000004">
    <property type="protein sequence ID" value="GAO44821.1"/>
    <property type="molecule type" value="Genomic_DNA"/>
</dbReference>
<evidence type="ECO:0000256" key="1">
    <source>
        <dbReference type="ARBA" id="ARBA00022490"/>
    </source>
</evidence>
<keyword evidence="6 8" id="KW-0342">GTP-binding</keyword>
<feature type="binding site" evidence="8">
    <location>
        <begin position="13"/>
        <end position="15"/>
    </location>
    <ligand>
        <name>GTP</name>
        <dbReference type="ChEBI" id="CHEBI:37565"/>
    </ligand>
</feature>
<dbReference type="AlphaFoldDB" id="A0A0E9N542"/>
<dbReference type="Proteomes" id="UP000033121">
    <property type="component" value="Unassembled WGS sequence"/>
</dbReference>
<dbReference type="CDD" id="cd02503">
    <property type="entry name" value="MobA"/>
    <property type="match status" value="1"/>
</dbReference>
<dbReference type="GO" id="GO:0005737">
    <property type="term" value="C:cytoplasm"/>
    <property type="evidence" value="ECO:0007669"/>
    <property type="project" value="UniProtKB-SubCell"/>
</dbReference>
<evidence type="ECO:0000256" key="7">
    <source>
        <dbReference type="ARBA" id="ARBA00023150"/>
    </source>
</evidence>
<dbReference type="GO" id="GO:0061603">
    <property type="term" value="F:molybdenum cofactor guanylyltransferase activity"/>
    <property type="evidence" value="ECO:0007669"/>
    <property type="project" value="UniProtKB-EC"/>
</dbReference>
<keyword evidence="7 8" id="KW-0501">Molybdenum cofactor biosynthesis</keyword>
<evidence type="ECO:0000256" key="8">
    <source>
        <dbReference type="HAMAP-Rule" id="MF_00316"/>
    </source>
</evidence>